<dbReference type="PANTHER" id="PTHR43162:SF1">
    <property type="entry name" value="PRESTALK A DIFFERENTIATION PROTEIN A"/>
    <property type="match status" value="1"/>
</dbReference>
<gene>
    <name evidence="2" type="ORF">GCM10009613_02200</name>
</gene>
<dbReference type="Proteomes" id="UP001501414">
    <property type="component" value="Unassembled WGS sequence"/>
</dbReference>
<organism evidence="2 3">
    <name type="scientific">Pseudonocardia kongjuensis</name>
    <dbReference type="NCBI Taxonomy" id="102227"/>
    <lineage>
        <taxon>Bacteria</taxon>
        <taxon>Bacillati</taxon>
        <taxon>Actinomycetota</taxon>
        <taxon>Actinomycetes</taxon>
        <taxon>Pseudonocardiales</taxon>
        <taxon>Pseudonocardiaceae</taxon>
        <taxon>Pseudonocardia</taxon>
    </lineage>
</organism>
<name>A0ABN1XIA8_9PSEU</name>
<dbReference type="InterPro" id="IPR008030">
    <property type="entry name" value="NmrA-like"/>
</dbReference>
<comment type="caution">
    <text evidence="2">The sequence shown here is derived from an EMBL/GenBank/DDBJ whole genome shotgun (WGS) entry which is preliminary data.</text>
</comment>
<dbReference type="SUPFAM" id="SSF51735">
    <property type="entry name" value="NAD(P)-binding Rossmann-fold domains"/>
    <property type="match status" value="1"/>
</dbReference>
<sequence length="279" mass="29184">MSDRVLVTGATGNTGTHLVRVLAARGDTVLAGSRSGRDVAGAPGVRLDLTDPGTVRTAFDGIGRLFLVIPAGYLDAIGFLDAIVDLAAERGVKVVFQTAFGVGDDLTSPYHRAEQRLMRSGAPFVILRPNWFADNFHTFWRAGLRSGVVAVPAGRGRTSFVDVRDIAESAAAALSGAGFDGRAFELTGPEALDYAQAAQVLSTAVGRPVRYRPVTPDEFVGLLTRAGLPDDYARHLADLFAPVPGDGTAAVTDAVRTLTGHPARSLAVYAADNRAALAG</sequence>
<dbReference type="PANTHER" id="PTHR43162">
    <property type="match status" value="1"/>
</dbReference>
<feature type="domain" description="NmrA-like" evidence="1">
    <location>
        <begin position="2"/>
        <end position="240"/>
    </location>
</feature>
<accession>A0ABN1XIA8</accession>
<reference evidence="2 3" key="1">
    <citation type="journal article" date="2019" name="Int. J. Syst. Evol. Microbiol.">
        <title>The Global Catalogue of Microorganisms (GCM) 10K type strain sequencing project: providing services to taxonomists for standard genome sequencing and annotation.</title>
        <authorList>
            <consortium name="The Broad Institute Genomics Platform"/>
            <consortium name="The Broad Institute Genome Sequencing Center for Infectious Disease"/>
            <person name="Wu L."/>
            <person name="Ma J."/>
        </authorList>
    </citation>
    <scope>NUCLEOTIDE SEQUENCE [LARGE SCALE GENOMIC DNA]</scope>
    <source>
        <strain evidence="2 3">JCM 11896</strain>
    </source>
</reference>
<evidence type="ECO:0000259" key="1">
    <source>
        <dbReference type="Pfam" id="PF05368"/>
    </source>
</evidence>
<dbReference type="RefSeq" id="WP_344017615.1">
    <property type="nucleotide sequence ID" value="NZ_BAAAJK010000001.1"/>
</dbReference>
<evidence type="ECO:0000313" key="2">
    <source>
        <dbReference type="EMBL" id="GAA1379494.1"/>
    </source>
</evidence>
<dbReference type="Gene3D" id="3.40.50.720">
    <property type="entry name" value="NAD(P)-binding Rossmann-like Domain"/>
    <property type="match status" value="1"/>
</dbReference>
<protein>
    <submittedName>
        <fullName evidence="2">SDR family oxidoreductase</fullName>
    </submittedName>
</protein>
<evidence type="ECO:0000313" key="3">
    <source>
        <dbReference type="Proteomes" id="UP001501414"/>
    </source>
</evidence>
<dbReference type="EMBL" id="BAAAJK010000001">
    <property type="protein sequence ID" value="GAA1379494.1"/>
    <property type="molecule type" value="Genomic_DNA"/>
</dbReference>
<keyword evidence="3" id="KW-1185">Reference proteome</keyword>
<dbReference type="InterPro" id="IPR036291">
    <property type="entry name" value="NAD(P)-bd_dom_sf"/>
</dbReference>
<dbReference type="InterPro" id="IPR051604">
    <property type="entry name" value="Ergot_Alk_Oxidoreductase"/>
</dbReference>
<dbReference type="Pfam" id="PF05368">
    <property type="entry name" value="NmrA"/>
    <property type="match status" value="1"/>
</dbReference>
<proteinExistence type="predicted"/>
<dbReference type="Gene3D" id="3.90.25.10">
    <property type="entry name" value="UDP-galactose 4-epimerase, domain 1"/>
    <property type="match status" value="1"/>
</dbReference>